<evidence type="ECO:0000256" key="1">
    <source>
        <dbReference type="SAM" id="Phobius"/>
    </source>
</evidence>
<feature type="transmembrane region" description="Helical" evidence="1">
    <location>
        <begin position="82"/>
        <end position="100"/>
    </location>
</feature>
<keyword evidence="1" id="KW-0472">Membrane</keyword>
<evidence type="ECO:0000313" key="3">
    <source>
        <dbReference type="Proteomes" id="UP000807342"/>
    </source>
</evidence>
<dbReference type="AlphaFoldDB" id="A0A9P5XQN1"/>
<dbReference type="Proteomes" id="UP000807342">
    <property type="component" value="Unassembled WGS sequence"/>
</dbReference>
<comment type="caution">
    <text evidence="2">The sequence shown here is derived from an EMBL/GenBank/DDBJ whole genome shotgun (WGS) entry which is preliminary data.</text>
</comment>
<feature type="transmembrane region" description="Helical" evidence="1">
    <location>
        <begin position="184"/>
        <end position="202"/>
    </location>
</feature>
<name>A0A9P5XQN1_9AGAR</name>
<dbReference type="EMBL" id="MU151052">
    <property type="protein sequence ID" value="KAF9454752.1"/>
    <property type="molecule type" value="Genomic_DNA"/>
</dbReference>
<keyword evidence="1" id="KW-0812">Transmembrane</keyword>
<gene>
    <name evidence="2" type="ORF">P691DRAFT_195876</name>
</gene>
<dbReference type="OrthoDB" id="6500128at2759"/>
<proteinExistence type="predicted"/>
<organism evidence="2 3">
    <name type="scientific">Macrolepiota fuliginosa MF-IS2</name>
    <dbReference type="NCBI Taxonomy" id="1400762"/>
    <lineage>
        <taxon>Eukaryota</taxon>
        <taxon>Fungi</taxon>
        <taxon>Dikarya</taxon>
        <taxon>Basidiomycota</taxon>
        <taxon>Agaricomycotina</taxon>
        <taxon>Agaricomycetes</taxon>
        <taxon>Agaricomycetidae</taxon>
        <taxon>Agaricales</taxon>
        <taxon>Agaricineae</taxon>
        <taxon>Agaricaceae</taxon>
        <taxon>Macrolepiota</taxon>
    </lineage>
</organism>
<keyword evidence="3" id="KW-1185">Reference proteome</keyword>
<keyword evidence="1" id="KW-1133">Transmembrane helix</keyword>
<sequence>MALVLQEKDAIQIPIGHGGDIHIQITLVSVIAISFAVLCIHYVQQKPALTDCPRNERSSETLTGLGGLVASNATFSVSKRYLYARLLCCSSLFSLSALELHGDLDPFSGFSWILRNSEVACYFYVTILVILALRVKSPSGRRYPLHHDSVIALIFFVYVYQYLWPLATYSRQPVIPMDIPLSSRIILLFVDGILFPLVTPYLEAFQPNNQEGQGLSLWSRLTYSYLDHLIYVSLKPSRNIYHLLVCKTCLRISRTAPHLSSIVRD</sequence>
<reference evidence="2" key="1">
    <citation type="submission" date="2020-11" db="EMBL/GenBank/DDBJ databases">
        <authorList>
            <consortium name="DOE Joint Genome Institute"/>
            <person name="Ahrendt S."/>
            <person name="Riley R."/>
            <person name="Andreopoulos W."/>
            <person name="Labutti K."/>
            <person name="Pangilinan J."/>
            <person name="Ruiz-Duenas F.J."/>
            <person name="Barrasa J.M."/>
            <person name="Sanchez-Garcia M."/>
            <person name="Camarero S."/>
            <person name="Miyauchi S."/>
            <person name="Serrano A."/>
            <person name="Linde D."/>
            <person name="Babiker R."/>
            <person name="Drula E."/>
            <person name="Ayuso-Fernandez I."/>
            <person name="Pacheco R."/>
            <person name="Padilla G."/>
            <person name="Ferreira P."/>
            <person name="Barriuso J."/>
            <person name="Kellner H."/>
            <person name="Castanera R."/>
            <person name="Alfaro M."/>
            <person name="Ramirez L."/>
            <person name="Pisabarro A.G."/>
            <person name="Kuo A."/>
            <person name="Tritt A."/>
            <person name="Lipzen A."/>
            <person name="He G."/>
            <person name="Yan M."/>
            <person name="Ng V."/>
            <person name="Cullen D."/>
            <person name="Martin F."/>
            <person name="Rosso M.-N."/>
            <person name="Henrissat B."/>
            <person name="Hibbett D."/>
            <person name="Martinez A.T."/>
            <person name="Grigoriev I.V."/>
        </authorList>
    </citation>
    <scope>NUCLEOTIDE SEQUENCE</scope>
    <source>
        <strain evidence="2">MF-IS2</strain>
    </source>
</reference>
<evidence type="ECO:0000313" key="2">
    <source>
        <dbReference type="EMBL" id="KAF9454752.1"/>
    </source>
</evidence>
<accession>A0A9P5XQN1</accession>
<feature type="transmembrane region" description="Helical" evidence="1">
    <location>
        <begin position="21"/>
        <end position="43"/>
    </location>
</feature>
<feature type="transmembrane region" description="Helical" evidence="1">
    <location>
        <begin position="145"/>
        <end position="164"/>
    </location>
</feature>
<feature type="transmembrane region" description="Helical" evidence="1">
    <location>
        <begin position="112"/>
        <end position="133"/>
    </location>
</feature>
<protein>
    <submittedName>
        <fullName evidence="2">Uncharacterized protein</fullName>
    </submittedName>
</protein>